<evidence type="ECO:0000313" key="8">
    <source>
        <dbReference type="EMBL" id="KZM97372.1"/>
    </source>
</evidence>
<evidence type="ECO:0000256" key="3">
    <source>
        <dbReference type="ARBA" id="ARBA00022884"/>
    </source>
</evidence>
<dbReference type="SUPFAM" id="SSF54928">
    <property type="entry name" value="RNA-binding domain, RBD"/>
    <property type="match status" value="1"/>
</dbReference>
<dbReference type="AlphaFoldDB" id="A0A162A7N2"/>
<gene>
    <name evidence="8" type="ORF">DCAR_015266</name>
    <name evidence="9" type="ORF">DCAR_0415522</name>
</gene>
<keyword evidence="2" id="KW-0677">Repeat</keyword>
<accession>A0A162A7N2</accession>
<dbReference type="SMART" id="SM00360">
    <property type="entry name" value="RRM"/>
    <property type="match status" value="1"/>
</dbReference>
<evidence type="ECO:0000256" key="2">
    <source>
        <dbReference type="ARBA" id="ARBA00022737"/>
    </source>
</evidence>
<feature type="compositionally biased region" description="Polar residues" evidence="6">
    <location>
        <begin position="327"/>
        <end position="338"/>
    </location>
</feature>
<dbReference type="EMBL" id="LNRQ01000004">
    <property type="protein sequence ID" value="KZM97372.1"/>
    <property type="molecule type" value="Genomic_DNA"/>
</dbReference>
<dbReference type="Proteomes" id="UP000077755">
    <property type="component" value="Chromosome 4"/>
</dbReference>
<feature type="compositionally biased region" description="Basic residues" evidence="6">
    <location>
        <begin position="343"/>
        <end position="355"/>
    </location>
</feature>
<feature type="region of interest" description="Disordered" evidence="6">
    <location>
        <begin position="317"/>
        <end position="355"/>
    </location>
</feature>
<dbReference type="STRING" id="79200.A0A162A7N2"/>
<evidence type="ECO:0000256" key="4">
    <source>
        <dbReference type="ARBA" id="ARBA00023242"/>
    </source>
</evidence>
<protein>
    <recommendedName>
        <fullName evidence="7">RRM domain-containing protein</fullName>
    </recommendedName>
</protein>
<evidence type="ECO:0000256" key="6">
    <source>
        <dbReference type="SAM" id="MobiDB-lite"/>
    </source>
</evidence>
<dbReference type="GO" id="GO:0005634">
    <property type="term" value="C:nucleus"/>
    <property type="evidence" value="ECO:0007669"/>
    <property type="project" value="UniProtKB-SubCell"/>
</dbReference>
<evidence type="ECO:0000256" key="1">
    <source>
        <dbReference type="ARBA" id="ARBA00004123"/>
    </source>
</evidence>
<comment type="subcellular location">
    <subcellularLocation>
        <location evidence="1">Nucleus</location>
    </subcellularLocation>
</comment>
<keyword evidence="3 5" id="KW-0694">RNA-binding</keyword>
<evidence type="ECO:0000313" key="9">
    <source>
        <dbReference type="EMBL" id="WOG96190.1"/>
    </source>
</evidence>
<dbReference type="InterPro" id="IPR051945">
    <property type="entry name" value="RRM_MRD1_RNA_proc_ribogen"/>
</dbReference>
<name>A0A162A7N2_DAUCS</name>
<dbReference type="InterPro" id="IPR012677">
    <property type="entry name" value="Nucleotide-bd_a/b_plait_sf"/>
</dbReference>
<dbReference type="InterPro" id="IPR000504">
    <property type="entry name" value="RRM_dom"/>
</dbReference>
<keyword evidence="4" id="KW-0539">Nucleus</keyword>
<organism evidence="8">
    <name type="scientific">Daucus carota subsp. sativus</name>
    <name type="common">Carrot</name>
    <dbReference type="NCBI Taxonomy" id="79200"/>
    <lineage>
        <taxon>Eukaryota</taxon>
        <taxon>Viridiplantae</taxon>
        <taxon>Streptophyta</taxon>
        <taxon>Embryophyta</taxon>
        <taxon>Tracheophyta</taxon>
        <taxon>Spermatophyta</taxon>
        <taxon>Magnoliopsida</taxon>
        <taxon>eudicotyledons</taxon>
        <taxon>Gunneridae</taxon>
        <taxon>Pentapetalae</taxon>
        <taxon>asterids</taxon>
        <taxon>campanulids</taxon>
        <taxon>Apiales</taxon>
        <taxon>Apiaceae</taxon>
        <taxon>Apioideae</taxon>
        <taxon>Scandiceae</taxon>
        <taxon>Daucinae</taxon>
        <taxon>Daucus</taxon>
        <taxon>Daucus sect. Daucus</taxon>
    </lineage>
</organism>
<reference evidence="9" key="2">
    <citation type="submission" date="2022-03" db="EMBL/GenBank/DDBJ databases">
        <title>Draft title - Genomic analysis of global carrot germplasm unveils the trajectory of domestication and the origin of high carotenoid orange carrot.</title>
        <authorList>
            <person name="Iorizzo M."/>
            <person name="Ellison S."/>
            <person name="Senalik D."/>
            <person name="Macko-Podgorni A."/>
            <person name="Grzebelus D."/>
            <person name="Bostan H."/>
            <person name="Rolling W."/>
            <person name="Curaba J."/>
            <person name="Simon P."/>
        </authorList>
    </citation>
    <scope>NUCLEOTIDE SEQUENCE</scope>
    <source>
        <tissue evidence="9">Leaf</tissue>
    </source>
</reference>
<sequence length="412" mass="47134">MATVRRRRVGEGKWRRKRVDSSEHSVQDSGFELAWREVHSLNDEEKQKLKISVLRYWFLLDYELKEAIEKDNISLARVAIERIKFLRKFVDAELLDGALKGDEQSLEDIQSSLLHQGLCEKADKLKISEVLDPIASEKSESEKKDLTDFIWFHRDLVHSYVLNQLSSKDDESINLALRHIHYGSLQRSREEKKKHNEAQDMEAEKSKLDFKKVLLQPAFPKPSKPVNGGTPSSSKGLIPSKSVFVYNLPIEAKVQELWKVLKAWGKILDITLPIKKDKFGRRFGFVLLKSTDEAENFIRNSNGKVIKGNQIKTQFARNMRTRDKKISSPTKVESNGHTGESRKRGRPTKKSGRKSVKSFAIKFKGKNDICQELPANIEKESAKVLESCLLMGLGLEMCNTDALACIKERLTQ</sequence>
<proteinExistence type="predicted"/>
<evidence type="ECO:0000259" key="7">
    <source>
        <dbReference type="PROSITE" id="PS50102"/>
    </source>
</evidence>
<dbReference type="InterPro" id="IPR035979">
    <property type="entry name" value="RBD_domain_sf"/>
</dbReference>
<evidence type="ECO:0000313" key="10">
    <source>
        <dbReference type="Proteomes" id="UP000077755"/>
    </source>
</evidence>
<dbReference type="GO" id="GO:0003729">
    <property type="term" value="F:mRNA binding"/>
    <property type="evidence" value="ECO:0007669"/>
    <property type="project" value="TreeGrafter"/>
</dbReference>
<dbReference type="PROSITE" id="PS50102">
    <property type="entry name" value="RRM"/>
    <property type="match status" value="1"/>
</dbReference>
<dbReference type="PANTHER" id="PTHR48039">
    <property type="entry name" value="RNA-BINDING MOTIF PROTEIN 14B"/>
    <property type="match status" value="1"/>
</dbReference>
<dbReference type="CDD" id="cd00590">
    <property type="entry name" value="RRM_SF"/>
    <property type="match status" value="1"/>
</dbReference>
<dbReference type="Gene3D" id="3.30.70.330">
    <property type="match status" value="1"/>
</dbReference>
<dbReference type="EMBL" id="CP093346">
    <property type="protein sequence ID" value="WOG96190.1"/>
    <property type="molecule type" value="Genomic_DNA"/>
</dbReference>
<dbReference type="Gramene" id="KZM97372">
    <property type="protein sequence ID" value="KZM97372"/>
    <property type="gene ID" value="DCAR_015266"/>
</dbReference>
<feature type="domain" description="RRM" evidence="7">
    <location>
        <begin position="241"/>
        <end position="318"/>
    </location>
</feature>
<dbReference type="PANTHER" id="PTHR48039:SF5">
    <property type="entry name" value="RNA-BINDING PROTEIN 28"/>
    <property type="match status" value="1"/>
</dbReference>
<evidence type="ECO:0000256" key="5">
    <source>
        <dbReference type="PROSITE-ProRule" id="PRU00176"/>
    </source>
</evidence>
<dbReference type="Pfam" id="PF00076">
    <property type="entry name" value="RRM_1"/>
    <property type="match status" value="1"/>
</dbReference>
<keyword evidence="10" id="KW-1185">Reference proteome</keyword>
<reference evidence="8" key="1">
    <citation type="journal article" date="2016" name="Nat. Genet.">
        <title>A high-quality carrot genome assembly provides new insights into carotenoid accumulation and asterid genome evolution.</title>
        <authorList>
            <person name="Iorizzo M."/>
            <person name="Ellison S."/>
            <person name="Senalik D."/>
            <person name="Zeng P."/>
            <person name="Satapoomin P."/>
            <person name="Huang J."/>
            <person name="Bowman M."/>
            <person name="Iovene M."/>
            <person name="Sanseverino W."/>
            <person name="Cavagnaro P."/>
            <person name="Yildiz M."/>
            <person name="Macko-Podgorni A."/>
            <person name="Moranska E."/>
            <person name="Grzebelus E."/>
            <person name="Grzebelus D."/>
            <person name="Ashrafi H."/>
            <person name="Zheng Z."/>
            <person name="Cheng S."/>
            <person name="Spooner D."/>
            <person name="Van Deynze A."/>
            <person name="Simon P."/>
        </authorList>
    </citation>
    <scope>NUCLEOTIDE SEQUENCE [LARGE SCALE GENOMIC DNA]</scope>
    <source>
        <tissue evidence="8">Leaf</tissue>
    </source>
</reference>